<dbReference type="STRING" id="1121476.SAMN02745751_01902"/>
<dbReference type="GO" id="GO:0005524">
    <property type="term" value="F:ATP binding"/>
    <property type="evidence" value="ECO:0007669"/>
    <property type="project" value="UniProtKB-KW"/>
</dbReference>
<evidence type="ECO:0000256" key="10">
    <source>
        <dbReference type="ARBA" id="ARBA00022741"/>
    </source>
</evidence>
<keyword evidence="13 15" id="KW-0368">Histidine biosynthesis</keyword>
<dbReference type="HAMAP" id="MF_01020">
    <property type="entry name" value="HisE"/>
    <property type="match status" value="1"/>
</dbReference>
<comment type="pathway">
    <text evidence="5 15">Amino-acid biosynthesis; L-histidine biosynthesis; L-histidine from 5-phospho-alpha-D-ribose 1-diphosphate: step 2/9.</text>
</comment>
<dbReference type="FunFam" id="1.10.287.1080:FF:000002">
    <property type="entry name" value="Histidine biosynthesis bifunctional protein HisIE"/>
    <property type="match status" value="1"/>
</dbReference>
<dbReference type="CDD" id="cd11534">
    <property type="entry name" value="NTP-PPase_HisIE_like"/>
    <property type="match status" value="1"/>
</dbReference>
<dbReference type="Pfam" id="PF01503">
    <property type="entry name" value="PRA-PH"/>
    <property type="match status" value="1"/>
</dbReference>
<feature type="region of interest" description="Phosphoribosyl-AMP cyclohydrolase" evidence="15">
    <location>
        <begin position="1"/>
        <end position="117"/>
    </location>
</feature>
<dbReference type="GO" id="GO:0000105">
    <property type="term" value="P:L-histidine biosynthetic process"/>
    <property type="evidence" value="ECO:0007669"/>
    <property type="project" value="UniProtKB-UniRule"/>
</dbReference>
<evidence type="ECO:0000256" key="14">
    <source>
        <dbReference type="ARBA" id="ARBA00023268"/>
    </source>
</evidence>
<comment type="catalytic activity">
    <reaction evidence="1 15">
        <text>1-(5-phospho-beta-D-ribosyl)-5'-AMP + H2O = 1-(5-phospho-beta-D-ribosyl)-5-[(5-phospho-beta-D-ribosylamino)methylideneamino]imidazole-4-carboxamide</text>
        <dbReference type="Rhea" id="RHEA:20049"/>
        <dbReference type="ChEBI" id="CHEBI:15377"/>
        <dbReference type="ChEBI" id="CHEBI:58435"/>
        <dbReference type="ChEBI" id="CHEBI:59457"/>
        <dbReference type="EC" id="3.5.4.19"/>
    </reaction>
</comment>
<dbReference type="InterPro" id="IPR002496">
    <property type="entry name" value="PRib_AMP_CycHydrolase_dom"/>
</dbReference>
<dbReference type="OrthoDB" id="9795769at2"/>
<dbReference type="Gene3D" id="3.10.20.810">
    <property type="entry name" value="Phosphoribosyl-AMP cyclohydrolase"/>
    <property type="match status" value="1"/>
</dbReference>
<keyword evidence="14 15" id="KW-0511">Multifunctional enzyme</keyword>
<keyword evidence="18" id="KW-1185">Reference proteome</keyword>
<dbReference type="NCBIfam" id="NF002747">
    <property type="entry name" value="PRK02759.1"/>
    <property type="match status" value="1"/>
</dbReference>
<dbReference type="GO" id="GO:0004636">
    <property type="term" value="F:phosphoribosyl-ATP diphosphatase activity"/>
    <property type="evidence" value="ECO:0007669"/>
    <property type="project" value="UniProtKB-UniRule"/>
</dbReference>
<comment type="pathway">
    <text evidence="4 15">Amino-acid biosynthesis; L-histidine biosynthesis; L-histidine from 5-phospho-alpha-D-ribose 1-diphosphate: step 3/9.</text>
</comment>
<dbReference type="Proteomes" id="UP000184052">
    <property type="component" value="Unassembled WGS sequence"/>
</dbReference>
<evidence type="ECO:0000313" key="17">
    <source>
        <dbReference type="EMBL" id="SHJ16713.1"/>
    </source>
</evidence>
<feature type="domain" description="Phosphoribosyl-AMP cyclohydrolase" evidence="16">
    <location>
        <begin position="32"/>
        <end position="105"/>
    </location>
</feature>
<evidence type="ECO:0000256" key="4">
    <source>
        <dbReference type="ARBA" id="ARBA00005169"/>
    </source>
</evidence>
<evidence type="ECO:0000256" key="1">
    <source>
        <dbReference type="ARBA" id="ARBA00000024"/>
    </source>
</evidence>
<comment type="catalytic activity">
    <reaction evidence="2 15">
        <text>1-(5-phospho-beta-D-ribosyl)-ATP + H2O = 1-(5-phospho-beta-D-ribosyl)-5'-AMP + diphosphate + H(+)</text>
        <dbReference type="Rhea" id="RHEA:22828"/>
        <dbReference type="ChEBI" id="CHEBI:15377"/>
        <dbReference type="ChEBI" id="CHEBI:15378"/>
        <dbReference type="ChEBI" id="CHEBI:33019"/>
        <dbReference type="ChEBI" id="CHEBI:59457"/>
        <dbReference type="ChEBI" id="CHEBI:73183"/>
        <dbReference type="EC" id="3.6.1.31"/>
    </reaction>
</comment>
<evidence type="ECO:0000256" key="13">
    <source>
        <dbReference type="ARBA" id="ARBA00023102"/>
    </source>
</evidence>
<name>A0A1M6H3E7_9FIRM</name>
<keyword evidence="12 15" id="KW-0067">ATP-binding</keyword>
<evidence type="ECO:0000313" key="18">
    <source>
        <dbReference type="Proteomes" id="UP000184052"/>
    </source>
</evidence>
<evidence type="ECO:0000256" key="15">
    <source>
        <dbReference type="HAMAP-Rule" id="MF_01019"/>
    </source>
</evidence>
<dbReference type="EC" id="3.5.4.19" evidence="15"/>
<evidence type="ECO:0000256" key="12">
    <source>
        <dbReference type="ARBA" id="ARBA00022840"/>
    </source>
</evidence>
<evidence type="ECO:0000259" key="16">
    <source>
        <dbReference type="Pfam" id="PF01502"/>
    </source>
</evidence>
<evidence type="ECO:0000256" key="11">
    <source>
        <dbReference type="ARBA" id="ARBA00022801"/>
    </source>
</evidence>
<dbReference type="HAMAP" id="MF_01019">
    <property type="entry name" value="HisIE"/>
    <property type="match status" value="1"/>
</dbReference>
<protein>
    <recommendedName>
        <fullName evidence="15">Histidine biosynthesis bifunctional protein HisIE</fullName>
    </recommendedName>
    <domain>
        <recommendedName>
            <fullName evidence="15">Phosphoribosyl-AMP cyclohydrolase</fullName>
            <shortName evidence="15">PRA-CH</shortName>
            <ecNumber evidence="15">3.5.4.19</ecNumber>
        </recommendedName>
    </domain>
    <domain>
        <recommendedName>
            <fullName evidence="15">Phosphoribosyl-ATP pyrophosphatase</fullName>
            <shortName evidence="15">PRA-PH</shortName>
            <ecNumber evidence="15">3.6.1.31</ecNumber>
        </recommendedName>
    </domain>
</protein>
<evidence type="ECO:0000256" key="2">
    <source>
        <dbReference type="ARBA" id="ARBA00001460"/>
    </source>
</evidence>
<accession>A0A1M6H3E7</accession>
<dbReference type="InterPro" id="IPR038019">
    <property type="entry name" value="PRib_AMP_CycHydrolase_sf"/>
</dbReference>
<dbReference type="Pfam" id="PF01502">
    <property type="entry name" value="PRA-CH"/>
    <property type="match status" value="1"/>
</dbReference>
<evidence type="ECO:0000256" key="8">
    <source>
        <dbReference type="ARBA" id="ARBA00022490"/>
    </source>
</evidence>
<comment type="similarity">
    <text evidence="6 15">In the C-terminal section; belongs to the PRA-PH family.</text>
</comment>
<gene>
    <name evidence="15" type="primary">hisI</name>
    <name evidence="15" type="synonym">hisIE</name>
    <name evidence="17" type="ORF">SAMN02745751_01902</name>
</gene>
<dbReference type="UniPathway" id="UPA00031">
    <property type="reaction ID" value="UER00007"/>
</dbReference>
<organism evidence="17 18">
    <name type="scientific">Dethiosulfatibacter aminovorans DSM 17477</name>
    <dbReference type="NCBI Taxonomy" id="1121476"/>
    <lineage>
        <taxon>Bacteria</taxon>
        <taxon>Bacillati</taxon>
        <taxon>Bacillota</taxon>
        <taxon>Tissierellia</taxon>
        <taxon>Dethiosulfatibacter</taxon>
    </lineage>
</organism>
<evidence type="ECO:0000256" key="9">
    <source>
        <dbReference type="ARBA" id="ARBA00022605"/>
    </source>
</evidence>
<dbReference type="PANTHER" id="PTHR42945">
    <property type="entry name" value="HISTIDINE BIOSYNTHESIS BIFUNCTIONAL PROTEIN"/>
    <property type="match status" value="1"/>
</dbReference>
<sequence length="206" mass="23761">MNIEETLKKIKFDEKGLVPAIAQDVATKEVLMMAYMNEESIKKTLESGYATYYSRSRQQLWKKGETSGHLQEIKGFYYDCDGDTILIKVKQIGPACHTGEYSCFHNPVVEYAFEEDMLNKLFRIIDNRKENPVEGSYTNYLFDKGVDKILKKVGEESAEVIIAAKNDDKNELIYEISDLVYHTLVLMINQGVSIEEIKRELKSRHK</sequence>
<dbReference type="GO" id="GO:0004635">
    <property type="term" value="F:phosphoribosyl-AMP cyclohydrolase activity"/>
    <property type="evidence" value="ECO:0007669"/>
    <property type="project" value="UniProtKB-UniRule"/>
</dbReference>
<reference evidence="17 18" key="1">
    <citation type="submission" date="2016-11" db="EMBL/GenBank/DDBJ databases">
        <authorList>
            <person name="Jaros S."/>
            <person name="Januszkiewicz K."/>
            <person name="Wedrychowicz H."/>
        </authorList>
    </citation>
    <scope>NUCLEOTIDE SEQUENCE [LARGE SCALE GENOMIC DNA]</scope>
    <source>
        <strain evidence="17 18">DSM 17477</strain>
    </source>
</reference>
<dbReference type="NCBIfam" id="TIGR03188">
    <property type="entry name" value="histidine_hisI"/>
    <property type="match status" value="1"/>
</dbReference>
<dbReference type="InterPro" id="IPR023019">
    <property type="entry name" value="His_synth_HisIE"/>
</dbReference>
<dbReference type="SUPFAM" id="SSF141734">
    <property type="entry name" value="HisI-like"/>
    <property type="match status" value="1"/>
</dbReference>
<keyword evidence="11 15" id="KW-0378">Hydrolase</keyword>
<comment type="subcellular location">
    <subcellularLocation>
        <location evidence="3 15">Cytoplasm</location>
    </subcellularLocation>
</comment>
<dbReference type="HAMAP" id="MF_01021">
    <property type="entry name" value="HisI"/>
    <property type="match status" value="1"/>
</dbReference>
<proteinExistence type="inferred from homology"/>
<dbReference type="PANTHER" id="PTHR42945:SF9">
    <property type="entry name" value="HISTIDINE BIOSYNTHESIS BIFUNCTIONAL PROTEIN HISIE"/>
    <property type="match status" value="1"/>
</dbReference>
<comment type="similarity">
    <text evidence="7 15">In the N-terminal section; belongs to the PRA-CH family.</text>
</comment>
<dbReference type="GO" id="GO:0005737">
    <property type="term" value="C:cytoplasm"/>
    <property type="evidence" value="ECO:0007669"/>
    <property type="project" value="UniProtKB-SubCell"/>
</dbReference>
<dbReference type="RefSeq" id="WP_073049347.1">
    <property type="nucleotide sequence ID" value="NZ_FQZL01000012.1"/>
</dbReference>
<dbReference type="Gene3D" id="1.10.287.1080">
    <property type="entry name" value="MazG-like"/>
    <property type="match status" value="1"/>
</dbReference>
<dbReference type="NCBIfam" id="NF000768">
    <property type="entry name" value="PRK00051.1"/>
    <property type="match status" value="1"/>
</dbReference>
<keyword evidence="10 15" id="KW-0547">Nucleotide-binding</keyword>
<feature type="region of interest" description="Phosphoribosyl-ATP pyrophosphohydrolase" evidence="15">
    <location>
        <begin position="118"/>
        <end position="206"/>
    </location>
</feature>
<dbReference type="AlphaFoldDB" id="A0A1M6H3E7"/>
<dbReference type="EC" id="3.6.1.31" evidence="15"/>
<dbReference type="InterPro" id="IPR008179">
    <property type="entry name" value="HisE"/>
</dbReference>
<dbReference type="SUPFAM" id="SSF101386">
    <property type="entry name" value="all-alpha NTP pyrophosphatases"/>
    <property type="match status" value="1"/>
</dbReference>
<dbReference type="EMBL" id="FQZL01000012">
    <property type="protein sequence ID" value="SHJ16713.1"/>
    <property type="molecule type" value="Genomic_DNA"/>
</dbReference>
<evidence type="ECO:0000256" key="5">
    <source>
        <dbReference type="ARBA" id="ARBA00005204"/>
    </source>
</evidence>
<keyword evidence="9 15" id="KW-0028">Amino-acid biosynthesis</keyword>
<dbReference type="FunFam" id="3.10.20.810:FF:000001">
    <property type="entry name" value="Histidine biosynthesis bifunctional protein HisIE"/>
    <property type="match status" value="1"/>
</dbReference>
<dbReference type="InterPro" id="IPR021130">
    <property type="entry name" value="PRib-ATP_PPHydrolase-like"/>
</dbReference>
<evidence type="ECO:0000256" key="7">
    <source>
        <dbReference type="ARBA" id="ARBA00008299"/>
    </source>
</evidence>
<dbReference type="InterPro" id="IPR026660">
    <property type="entry name" value="PRA-CH"/>
</dbReference>
<evidence type="ECO:0000256" key="3">
    <source>
        <dbReference type="ARBA" id="ARBA00004496"/>
    </source>
</evidence>
<evidence type="ECO:0000256" key="6">
    <source>
        <dbReference type="ARBA" id="ARBA00007731"/>
    </source>
</evidence>
<keyword evidence="8 15" id="KW-0963">Cytoplasm</keyword>